<dbReference type="InterPro" id="IPR046487">
    <property type="entry name" value="DUF6580"/>
</dbReference>
<protein>
    <submittedName>
        <fullName evidence="2">Uncharacterized protein</fullName>
    </submittedName>
</protein>
<keyword evidence="1" id="KW-0812">Transmembrane</keyword>
<name>A0A518GGE0_9BACT</name>
<feature type="transmembrane region" description="Helical" evidence="1">
    <location>
        <begin position="100"/>
        <end position="123"/>
    </location>
</feature>
<keyword evidence="1" id="KW-1133">Transmembrane helix</keyword>
<feature type="transmembrane region" description="Helical" evidence="1">
    <location>
        <begin position="35"/>
        <end position="59"/>
    </location>
</feature>
<accession>A0A518GGE0</accession>
<dbReference type="Proteomes" id="UP000318017">
    <property type="component" value="Chromosome"/>
</dbReference>
<reference evidence="2 3" key="1">
    <citation type="submission" date="2019-02" db="EMBL/GenBank/DDBJ databases">
        <title>Deep-cultivation of Planctomycetes and their phenomic and genomic characterization uncovers novel biology.</title>
        <authorList>
            <person name="Wiegand S."/>
            <person name="Jogler M."/>
            <person name="Boedeker C."/>
            <person name="Pinto D."/>
            <person name="Vollmers J."/>
            <person name="Rivas-Marin E."/>
            <person name="Kohn T."/>
            <person name="Peeters S.H."/>
            <person name="Heuer A."/>
            <person name="Rast P."/>
            <person name="Oberbeckmann S."/>
            <person name="Bunk B."/>
            <person name="Jeske O."/>
            <person name="Meyerdierks A."/>
            <person name="Storesund J.E."/>
            <person name="Kallscheuer N."/>
            <person name="Luecker S."/>
            <person name="Lage O.M."/>
            <person name="Pohl T."/>
            <person name="Merkel B.J."/>
            <person name="Hornburger P."/>
            <person name="Mueller R.-W."/>
            <person name="Bruemmer F."/>
            <person name="Labrenz M."/>
            <person name="Spormann A.M."/>
            <person name="Op den Camp H."/>
            <person name="Overmann J."/>
            <person name="Amann R."/>
            <person name="Jetten M.S.M."/>
            <person name="Mascher T."/>
            <person name="Medema M.H."/>
            <person name="Devos D.P."/>
            <person name="Kaster A.-K."/>
            <person name="Ovreas L."/>
            <person name="Rohde M."/>
            <person name="Galperin M.Y."/>
            <person name="Jogler C."/>
        </authorList>
    </citation>
    <scope>NUCLEOTIDE SEQUENCE [LARGE SCALE GENOMIC DNA]</scope>
    <source>
        <strain evidence="2 3">Q31a</strain>
    </source>
</reference>
<dbReference type="Pfam" id="PF20221">
    <property type="entry name" value="DUF6580"/>
    <property type="match status" value="1"/>
</dbReference>
<organism evidence="2 3">
    <name type="scientific">Aureliella helgolandensis</name>
    <dbReference type="NCBI Taxonomy" id="2527968"/>
    <lineage>
        <taxon>Bacteria</taxon>
        <taxon>Pseudomonadati</taxon>
        <taxon>Planctomycetota</taxon>
        <taxon>Planctomycetia</taxon>
        <taxon>Pirellulales</taxon>
        <taxon>Pirellulaceae</taxon>
        <taxon>Aureliella</taxon>
    </lineage>
</organism>
<sequence length="186" mass="19854">MNKADTRWLAFAFFLSAILMRFLPHWPNFTPVAAMALFAGCYLSGVAGIVFAFGAMAASDFIGNYLGIAGIYFYDTTTMLSVYVALGLSALVGRILRGHVHLATVPVASLGGTTLFFLITNFASWRDPMMAYPQTLAGLGQCYLAAVPFAQNSLLGDLFFSAILFGSYALATHRSKVSAPAAGSTH</sequence>
<keyword evidence="3" id="KW-1185">Reference proteome</keyword>
<evidence type="ECO:0000313" key="3">
    <source>
        <dbReference type="Proteomes" id="UP000318017"/>
    </source>
</evidence>
<gene>
    <name evidence="2" type="ORF">Q31a_60570</name>
</gene>
<feature type="transmembrane region" description="Helical" evidence="1">
    <location>
        <begin position="6"/>
        <end position="23"/>
    </location>
</feature>
<evidence type="ECO:0000313" key="2">
    <source>
        <dbReference type="EMBL" id="QDV27664.1"/>
    </source>
</evidence>
<keyword evidence="1" id="KW-0472">Membrane</keyword>
<dbReference type="OrthoDB" id="9806699at2"/>
<dbReference type="KEGG" id="ahel:Q31a_60570"/>
<dbReference type="AlphaFoldDB" id="A0A518GGE0"/>
<evidence type="ECO:0000256" key="1">
    <source>
        <dbReference type="SAM" id="Phobius"/>
    </source>
</evidence>
<dbReference type="EMBL" id="CP036298">
    <property type="protein sequence ID" value="QDV27664.1"/>
    <property type="molecule type" value="Genomic_DNA"/>
</dbReference>
<dbReference type="RefSeq" id="WP_145085396.1">
    <property type="nucleotide sequence ID" value="NZ_CP036298.1"/>
</dbReference>
<proteinExistence type="predicted"/>
<feature type="transmembrane region" description="Helical" evidence="1">
    <location>
        <begin position="71"/>
        <end position="93"/>
    </location>
</feature>